<organism evidence="1 2">
    <name type="scientific">Rhizophagus irregularis (strain DAOM 197198w)</name>
    <name type="common">Glomus intraradices</name>
    <dbReference type="NCBI Taxonomy" id="1432141"/>
    <lineage>
        <taxon>Eukaryota</taxon>
        <taxon>Fungi</taxon>
        <taxon>Fungi incertae sedis</taxon>
        <taxon>Mucoromycota</taxon>
        <taxon>Glomeromycotina</taxon>
        <taxon>Glomeromycetes</taxon>
        <taxon>Glomerales</taxon>
        <taxon>Glomeraceae</taxon>
        <taxon>Rhizophagus</taxon>
    </lineage>
</organism>
<name>A0A015K681_RHIIW</name>
<gene>
    <name evidence="1" type="ORF">RirG_229950</name>
</gene>
<protein>
    <submittedName>
        <fullName evidence="1">Pcl9p</fullName>
    </submittedName>
</protein>
<sequence>MCGILDTHQPPRYYNWDFVPLPELVLFVEKVTTKARVDVQTAIAALILVGRFKEGLPKNAHGEYGTTHKIFLSALLVASKEFMTKSHEEEEEGSYFPPCCSTEVLSSNPNILDESSSSYSSSTFSNISDFHSSDFDHSHNILSTTPLSTTSSMISDDDVHEIMSTTPHRNGYNNYKNRRHSIINERLADISGIYSVQEVNQMEREFLRYLGNHNNWVSDKDIREFVENNKYALGIC</sequence>
<keyword evidence="2" id="KW-1185">Reference proteome</keyword>
<reference evidence="1 2" key="1">
    <citation type="submission" date="2014-02" db="EMBL/GenBank/DDBJ databases">
        <title>Single nucleus genome sequencing reveals high similarity among nuclei of an endomycorrhizal fungus.</title>
        <authorList>
            <person name="Lin K."/>
            <person name="Geurts R."/>
            <person name="Zhang Z."/>
            <person name="Limpens E."/>
            <person name="Saunders D.G."/>
            <person name="Mu D."/>
            <person name="Pang E."/>
            <person name="Cao H."/>
            <person name="Cha H."/>
            <person name="Lin T."/>
            <person name="Zhou Q."/>
            <person name="Shang Y."/>
            <person name="Li Y."/>
            <person name="Ivanov S."/>
            <person name="Sharma T."/>
            <person name="Velzen R.V."/>
            <person name="Ruijter N.D."/>
            <person name="Aanen D.K."/>
            <person name="Win J."/>
            <person name="Kamoun S."/>
            <person name="Bisseling T."/>
            <person name="Huang S."/>
        </authorList>
    </citation>
    <scope>NUCLEOTIDE SEQUENCE [LARGE SCALE GENOMIC DNA]</scope>
    <source>
        <strain evidence="2">DAOM197198w</strain>
    </source>
</reference>
<comment type="caution">
    <text evidence="1">The sequence shown here is derived from an EMBL/GenBank/DDBJ whole genome shotgun (WGS) entry which is preliminary data.</text>
</comment>
<accession>A0A015K681</accession>
<dbReference type="Gene3D" id="1.10.472.10">
    <property type="entry name" value="Cyclin-like"/>
    <property type="match status" value="2"/>
</dbReference>
<evidence type="ECO:0000313" key="1">
    <source>
        <dbReference type="EMBL" id="EXX54936.1"/>
    </source>
</evidence>
<dbReference type="EMBL" id="JEMT01028388">
    <property type="protein sequence ID" value="EXX54936.1"/>
    <property type="molecule type" value="Genomic_DNA"/>
</dbReference>
<dbReference type="Proteomes" id="UP000022910">
    <property type="component" value="Unassembled WGS sequence"/>
</dbReference>
<evidence type="ECO:0000313" key="2">
    <source>
        <dbReference type="Proteomes" id="UP000022910"/>
    </source>
</evidence>
<dbReference type="AlphaFoldDB" id="A0A015K681"/>
<proteinExistence type="predicted"/>